<gene>
    <name evidence="9" type="ORF">RxyAA322_08390</name>
</gene>
<keyword evidence="4 8" id="KW-0812">Transmembrane</keyword>
<evidence type="ECO:0000256" key="8">
    <source>
        <dbReference type="SAM" id="Phobius"/>
    </source>
</evidence>
<keyword evidence="10" id="KW-1185">Reference proteome</keyword>
<keyword evidence="6 8" id="KW-1133">Transmembrane helix</keyword>
<feature type="transmembrane region" description="Helical" evidence="8">
    <location>
        <begin position="6"/>
        <end position="29"/>
    </location>
</feature>
<evidence type="ECO:0000256" key="7">
    <source>
        <dbReference type="ARBA" id="ARBA00023136"/>
    </source>
</evidence>
<protein>
    <submittedName>
        <fullName evidence="9">Uncharacterized protein</fullName>
    </submittedName>
</protein>
<evidence type="ECO:0000256" key="6">
    <source>
        <dbReference type="ARBA" id="ARBA00022989"/>
    </source>
</evidence>
<reference evidence="9" key="1">
    <citation type="journal article" date="2019" name="Microbiol. Resour. Announc.">
        <title>Complete Genome Sequence of Rubrobacter xylanophilus Strain AA3-22, Isolated from Arima Onsen in Japan.</title>
        <authorList>
            <person name="Tomariguchi N."/>
            <person name="Miyazaki K."/>
        </authorList>
    </citation>
    <scope>NUCLEOTIDE SEQUENCE [LARGE SCALE GENOMIC DNA]</scope>
    <source>
        <strain evidence="9">AA3-22</strain>
    </source>
</reference>
<dbReference type="RefSeq" id="WP_143527070.1">
    <property type="nucleotide sequence ID" value="NZ_AP019791.1"/>
</dbReference>
<dbReference type="Pfam" id="PF04093">
    <property type="entry name" value="MreD"/>
    <property type="match status" value="1"/>
</dbReference>
<dbReference type="NCBIfam" id="TIGR03426">
    <property type="entry name" value="shape_MreD"/>
    <property type="match status" value="1"/>
</dbReference>
<evidence type="ECO:0000313" key="10">
    <source>
        <dbReference type="Proteomes" id="UP000318065"/>
    </source>
</evidence>
<evidence type="ECO:0000256" key="1">
    <source>
        <dbReference type="ARBA" id="ARBA00004651"/>
    </source>
</evidence>
<comment type="similarity">
    <text evidence="2">Belongs to the MreD family.</text>
</comment>
<dbReference type="InterPro" id="IPR007227">
    <property type="entry name" value="Cell_shape_determining_MreD"/>
</dbReference>
<dbReference type="OrthoDB" id="5245022at2"/>
<dbReference type="AlphaFoldDB" id="A0A510HI92"/>
<name>A0A510HI92_9ACTN</name>
<evidence type="ECO:0000256" key="2">
    <source>
        <dbReference type="ARBA" id="ARBA00007776"/>
    </source>
</evidence>
<dbReference type="GO" id="GO:0008360">
    <property type="term" value="P:regulation of cell shape"/>
    <property type="evidence" value="ECO:0007669"/>
    <property type="project" value="UniProtKB-KW"/>
</dbReference>
<keyword evidence="5" id="KW-0133">Cell shape</keyword>
<evidence type="ECO:0000256" key="4">
    <source>
        <dbReference type="ARBA" id="ARBA00022692"/>
    </source>
</evidence>
<feature type="transmembrane region" description="Helical" evidence="8">
    <location>
        <begin position="66"/>
        <end position="87"/>
    </location>
</feature>
<dbReference type="Proteomes" id="UP000318065">
    <property type="component" value="Chromosome"/>
</dbReference>
<comment type="subcellular location">
    <subcellularLocation>
        <location evidence="1">Cell membrane</location>
        <topology evidence="1">Multi-pass membrane protein</topology>
    </subcellularLocation>
</comment>
<evidence type="ECO:0000313" key="9">
    <source>
        <dbReference type="EMBL" id="BBL78985.1"/>
    </source>
</evidence>
<dbReference type="EMBL" id="AP019791">
    <property type="protein sequence ID" value="BBL78985.1"/>
    <property type="molecule type" value="Genomic_DNA"/>
</dbReference>
<evidence type="ECO:0000256" key="5">
    <source>
        <dbReference type="ARBA" id="ARBA00022960"/>
    </source>
</evidence>
<keyword evidence="7 8" id="KW-0472">Membrane</keyword>
<evidence type="ECO:0000256" key="3">
    <source>
        <dbReference type="ARBA" id="ARBA00022475"/>
    </source>
</evidence>
<feature type="transmembrane region" description="Helical" evidence="8">
    <location>
        <begin position="99"/>
        <end position="120"/>
    </location>
</feature>
<keyword evidence="3" id="KW-1003">Cell membrane</keyword>
<sequence length="173" mass="17934">MEQISVLRASLIVALGALLEAVLSPYLTLGPLSPKFTLLAIVYAVHPLRDLQAVLIGFFGGVLYDALGGGIFGVGSMGGLIAALLAARAGTVRRKGMEGVLLAQVAALSVAAYDVINVVARGLAGLYAPALGGYLFTGVLPDALINGVLAYALAAWMARRARRSKGRGWEAER</sequence>
<feature type="transmembrane region" description="Helical" evidence="8">
    <location>
        <begin position="132"/>
        <end position="157"/>
    </location>
</feature>
<proteinExistence type="inferred from homology"/>
<accession>A0A510HI92</accession>
<dbReference type="GO" id="GO:0005886">
    <property type="term" value="C:plasma membrane"/>
    <property type="evidence" value="ECO:0007669"/>
    <property type="project" value="UniProtKB-SubCell"/>
</dbReference>
<organism evidence="9 10">
    <name type="scientific">Rubrobacter xylanophilus</name>
    <dbReference type="NCBI Taxonomy" id="49319"/>
    <lineage>
        <taxon>Bacteria</taxon>
        <taxon>Bacillati</taxon>
        <taxon>Actinomycetota</taxon>
        <taxon>Rubrobacteria</taxon>
        <taxon>Rubrobacterales</taxon>
        <taxon>Rubrobacteraceae</taxon>
        <taxon>Rubrobacter</taxon>
    </lineage>
</organism>